<dbReference type="STRING" id="333673.A0A3M0KH56"/>
<dbReference type="OrthoDB" id="430826at2759"/>
<organism evidence="2 3">
    <name type="scientific">Hirundo rustica rustica</name>
    <dbReference type="NCBI Taxonomy" id="333673"/>
    <lineage>
        <taxon>Eukaryota</taxon>
        <taxon>Metazoa</taxon>
        <taxon>Chordata</taxon>
        <taxon>Craniata</taxon>
        <taxon>Vertebrata</taxon>
        <taxon>Euteleostomi</taxon>
        <taxon>Archelosauria</taxon>
        <taxon>Archosauria</taxon>
        <taxon>Dinosauria</taxon>
        <taxon>Saurischia</taxon>
        <taxon>Theropoda</taxon>
        <taxon>Coelurosauria</taxon>
        <taxon>Aves</taxon>
        <taxon>Neognathae</taxon>
        <taxon>Neoaves</taxon>
        <taxon>Telluraves</taxon>
        <taxon>Australaves</taxon>
        <taxon>Passeriformes</taxon>
        <taxon>Sylvioidea</taxon>
        <taxon>Hirundinidae</taxon>
        <taxon>Hirundo</taxon>
    </lineage>
</organism>
<gene>
    <name evidence="2" type="ORF">DUI87_13072</name>
</gene>
<sequence length="107" mass="11760">MNYEDLREDTKGKELEVKNLLEKGKTEQKTADQLLARADAAKALAEEAARKSSGTLQEANTILSNLKDFDKRVNDNKTAAEEALKRIPAISQTIAEASNKNCIPSLD</sequence>
<protein>
    <submittedName>
        <fullName evidence="2">Uncharacterized protein</fullName>
    </submittedName>
</protein>
<feature type="coiled-coil region" evidence="1">
    <location>
        <begin position="3"/>
        <end position="51"/>
    </location>
</feature>
<keyword evidence="1" id="KW-0175">Coiled coil</keyword>
<comment type="caution">
    <text evidence="2">The sequence shown here is derived from an EMBL/GenBank/DDBJ whole genome shotgun (WGS) entry which is preliminary data.</text>
</comment>
<name>A0A3M0KH56_HIRRU</name>
<evidence type="ECO:0000313" key="3">
    <source>
        <dbReference type="Proteomes" id="UP000269221"/>
    </source>
</evidence>
<proteinExistence type="predicted"/>
<evidence type="ECO:0000313" key="2">
    <source>
        <dbReference type="EMBL" id="RMC10270.1"/>
    </source>
</evidence>
<dbReference type="EMBL" id="QRBI01000112">
    <property type="protein sequence ID" value="RMC10270.1"/>
    <property type="molecule type" value="Genomic_DNA"/>
</dbReference>
<dbReference type="Proteomes" id="UP000269221">
    <property type="component" value="Unassembled WGS sequence"/>
</dbReference>
<dbReference type="AlphaFoldDB" id="A0A3M0KH56"/>
<evidence type="ECO:0000256" key="1">
    <source>
        <dbReference type="SAM" id="Coils"/>
    </source>
</evidence>
<keyword evidence="3" id="KW-1185">Reference proteome</keyword>
<reference evidence="2 3" key="1">
    <citation type="submission" date="2018-07" db="EMBL/GenBank/DDBJ databases">
        <title>A high quality draft genome assembly of the barn swallow (H. rustica rustica).</title>
        <authorList>
            <person name="Formenti G."/>
            <person name="Chiara M."/>
            <person name="Poveda L."/>
            <person name="Francoijs K.-J."/>
            <person name="Bonisoli-Alquati A."/>
            <person name="Canova L."/>
            <person name="Gianfranceschi L."/>
            <person name="Horner D.S."/>
            <person name="Saino N."/>
        </authorList>
    </citation>
    <scope>NUCLEOTIDE SEQUENCE [LARGE SCALE GENOMIC DNA]</scope>
    <source>
        <strain evidence="2">Chelidonia</strain>
        <tissue evidence="2">Blood</tissue>
    </source>
</reference>
<accession>A0A3M0KH56</accession>